<feature type="transmembrane region" description="Helical" evidence="1">
    <location>
        <begin position="753"/>
        <end position="780"/>
    </location>
</feature>
<dbReference type="EMBL" id="CAJOAZ010002327">
    <property type="protein sequence ID" value="CAF3918141.1"/>
    <property type="molecule type" value="Genomic_DNA"/>
</dbReference>
<keyword evidence="1" id="KW-0472">Membrane</keyword>
<proteinExistence type="predicted"/>
<sequence>MIFYAAMMQTESSTVTESNITPVKFKELYSKYNKTLSCPCSSTSISYKNFVTNTIKLHPVCSSRFVSQEWIHALYSLNASRYGASDFRTTASSQFEILSSFCSLAQDIVNHTENDVDSNEFVTIYLLPDTQVEYEVNGTVKSFKNSASARMIMFLEYFRSTIQGNYLISALNTNLIVTLTPHFMADPIPTIDSTYYIPAFGYLLDCSTDNPIIAATLNPVINESDPVYLRFNFAYLPNSKIVSGFFAGCTPLEALLRSTFDCLYEIECLELLFDYFPSLNHSHIIWTNSILTSKQQNLSFNDYLNELLIEEWSTQTNYLKYFDQCNSSFCTYTKTQRAEFIYAITLFISLYGGLVMILRLAASFIVNIYLKIRHRLRNINFNFGSIIILVLFTTLSTQTVTRTISNPSLSTYKDLQILQCTTLNCPCSTQAISYRSFVLLSPILHQVCSSIFITDEGISLWIFDRFYQYNDDWRMWASSQFQVLSDLCHLANKTSHDAIDRFLTQFFIASTVFNETDFDTQLNVTLEQFYKSTIFYFNLQNDLVRLFIQIDQPYMRPAVRHGGVRSTNLIMNDIENDKSNQHSVTLSFNLHGIREINSTSIICVCATNPDCQTTAVVYDTIYDVIYNNNISLIHKIPGFIRGCLSSDSLVGSTLQCLYSESNLNSDCFANLLTHTSNMHLRLKLDGSMRDLHPLVYDSEWSRFPPNTLISTIIREMMVEQWNQSVSYTKFYESCAPIYCTYHQKIRTKTIVKIFITLLSTIGGLAVSLRFITPYFVKLLFKLWTMIRKRKQKQQKQQEHQEHQGNH</sequence>
<organism evidence="2 3">
    <name type="scientific">Adineta steineri</name>
    <dbReference type="NCBI Taxonomy" id="433720"/>
    <lineage>
        <taxon>Eukaryota</taxon>
        <taxon>Metazoa</taxon>
        <taxon>Spiralia</taxon>
        <taxon>Gnathifera</taxon>
        <taxon>Rotifera</taxon>
        <taxon>Eurotatoria</taxon>
        <taxon>Bdelloidea</taxon>
        <taxon>Adinetida</taxon>
        <taxon>Adinetidae</taxon>
        <taxon>Adineta</taxon>
    </lineage>
</organism>
<reference evidence="2" key="1">
    <citation type="submission" date="2021-02" db="EMBL/GenBank/DDBJ databases">
        <authorList>
            <person name="Nowell W R."/>
        </authorList>
    </citation>
    <scope>NUCLEOTIDE SEQUENCE</scope>
</reference>
<feature type="transmembrane region" description="Helical" evidence="1">
    <location>
        <begin position="381"/>
        <end position="400"/>
    </location>
</feature>
<keyword evidence="1" id="KW-0812">Transmembrane</keyword>
<evidence type="ECO:0000313" key="2">
    <source>
        <dbReference type="EMBL" id="CAF3918141.1"/>
    </source>
</evidence>
<comment type="caution">
    <text evidence="2">The sequence shown here is derived from an EMBL/GenBank/DDBJ whole genome shotgun (WGS) entry which is preliminary data.</text>
</comment>
<keyword evidence="1" id="KW-1133">Transmembrane helix</keyword>
<evidence type="ECO:0000256" key="1">
    <source>
        <dbReference type="SAM" id="Phobius"/>
    </source>
</evidence>
<protein>
    <submittedName>
        <fullName evidence="2">Uncharacterized protein</fullName>
    </submittedName>
</protein>
<evidence type="ECO:0000313" key="3">
    <source>
        <dbReference type="Proteomes" id="UP000663844"/>
    </source>
</evidence>
<name>A0A819IKS1_9BILA</name>
<dbReference type="AlphaFoldDB" id="A0A819IKS1"/>
<gene>
    <name evidence="2" type="ORF">OXD698_LOCUS24865</name>
</gene>
<accession>A0A819IKS1</accession>
<dbReference type="Proteomes" id="UP000663844">
    <property type="component" value="Unassembled WGS sequence"/>
</dbReference>
<feature type="transmembrane region" description="Helical" evidence="1">
    <location>
        <begin position="340"/>
        <end position="369"/>
    </location>
</feature>